<dbReference type="Gene3D" id="3.40.50.200">
    <property type="entry name" value="Peptidase S8/S53 domain"/>
    <property type="match status" value="1"/>
</dbReference>
<feature type="active site" description="Charge relay system" evidence="5 6">
    <location>
        <position position="595"/>
    </location>
</feature>
<dbReference type="PROSITE" id="PS00138">
    <property type="entry name" value="SUBTILASE_SER"/>
    <property type="match status" value="1"/>
</dbReference>
<dbReference type="PRINTS" id="PR00723">
    <property type="entry name" value="SUBTILISIN"/>
</dbReference>
<organism evidence="12 13">
    <name type="scientific">Eiseniibacteriota bacterium</name>
    <dbReference type="NCBI Taxonomy" id="2212470"/>
    <lineage>
        <taxon>Bacteria</taxon>
        <taxon>Candidatus Eiseniibacteriota</taxon>
    </lineage>
</organism>
<evidence type="ECO:0000259" key="11">
    <source>
        <dbReference type="Pfam" id="PF13860"/>
    </source>
</evidence>
<evidence type="ECO:0000256" key="9">
    <source>
        <dbReference type="SAM" id="SignalP"/>
    </source>
</evidence>
<protein>
    <submittedName>
        <fullName evidence="12">S8 family serine peptidase</fullName>
    </submittedName>
</protein>
<gene>
    <name evidence="12" type="ORF">HKN21_04455</name>
</gene>
<dbReference type="InterPro" id="IPR025965">
    <property type="entry name" value="FlgD/Vpr_Ig-like"/>
</dbReference>
<dbReference type="NCBIfam" id="TIGR04183">
    <property type="entry name" value="Por_Secre_tail"/>
    <property type="match status" value="1"/>
</dbReference>
<evidence type="ECO:0000259" key="10">
    <source>
        <dbReference type="Pfam" id="PF00082"/>
    </source>
</evidence>
<dbReference type="Proteomes" id="UP000547674">
    <property type="component" value="Unassembled WGS sequence"/>
</dbReference>
<dbReference type="InterPro" id="IPR026444">
    <property type="entry name" value="Secre_tail"/>
</dbReference>
<comment type="similarity">
    <text evidence="1 6 7">Belongs to the peptidase S8 family.</text>
</comment>
<evidence type="ECO:0000256" key="3">
    <source>
        <dbReference type="ARBA" id="ARBA00022801"/>
    </source>
</evidence>
<dbReference type="PROSITE" id="PS51892">
    <property type="entry name" value="SUBTILASE"/>
    <property type="match status" value="1"/>
</dbReference>
<dbReference type="Pfam" id="PF00082">
    <property type="entry name" value="Peptidase_S8"/>
    <property type="match status" value="1"/>
</dbReference>
<feature type="chain" id="PRO_5030914787" evidence="9">
    <location>
        <begin position="21"/>
        <end position="842"/>
    </location>
</feature>
<dbReference type="SUPFAM" id="SSF52743">
    <property type="entry name" value="Subtilisin-like"/>
    <property type="match status" value="1"/>
</dbReference>
<dbReference type="PANTHER" id="PTHR43806:SF11">
    <property type="entry name" value="CEREVISIN-RELATED"/>
    <property type="match status" value="1"/>
</dbReference>
<keyword evidence="2 6" id="KW-0645">Protease</keyword>
<dbReference type="PROSITE" id="PS00136">
    <property type="entry name" value="SUBTILASE_ASP"/>
    <property type="match status" value="1"/>
</dbReference>
<dbReference type="InterPro" id="IPR022398">
    <property type="entry name" value="Peptidase_S8_His-AS"/>
</dbReference>
<proteinExistence type="inferred from homology"/>
<keyword evidence="3 6" id="KW-0378">Hydrolase</keyword>
<feature type="region of interest" description="Disordered" evidence="8">
    <location>
        <begin position="395"/>
        <end position="415"/>
    </location>
</feature>
<keyword evidence="4 6" id="KW-0720">Serine protease</keyword>
<dbReference type="InterPro" id="IPR050131">
    <property type="entry name" value="Peptidase_S8_subtilisin-like"/>
</dbReference>
<dbReference type="InterPro" id="IPR023828">
    <property type="entry name" value="Peptidase_S8_Ser-AS"/>
</dbReference>
<dbReference type="EMBL" id="JABDJR010000166">
    <property type="protein sequence ID" value="NNF05989.1"/>
    <property type="molecule type" value="Genomic_DNA"/>
</dbReference>
<evidence type="ECO:0000256" key="1">
    <source>
        <dbReference type="ARBA" id="ARBA00011073"/>
    </source>
</evidence>
<keyword evidence="9" id="KW-0732">Signal</keyword>
<evidence type="ECO:0000256" key="5">
    <source>
        <dbReference type="PIRSR" id="PIRSR615500-1"/>
    </source>
</evidence>
<feature type="signal peptide" evidence="9">
    <location>
        <begin position="1"/>
        <end position="20"/>
    </location>
</feature>
<feature type="domain" description="Peptidase S8/S53" evidence="10">
    <location>
        <begin position="164"/>
        <end position="645"/>
    </location>
</feature>
<evidence type="ECO:0000256" key="4">
    <source>
        <dbReference type="ARBA" id="ARBA00022825"/>
    </source>
</evidence>
<dbReference type="PANTHER" id="PTHR43806">
    <property type="entry name" value="PEPTIDASE S8"/>
    <property type="match status" value="1"/>
</dbReference>
<dbReference type="Pfam" id="PF13860">
    <property type="entry name" value="FlgD_ig"/>
    <property type="match status" value="1"/>
</dbReference>
<reference evidence="12 13" key="1">
    <citation type="submission" date="2020-03" db="EMBL/GenBank/DDBJ databases">
        <title>Metabolic flexibility allows generalist bacteria to become dominant in a frequently disturbed ecosystem.</title>
        <authorList>
            <person name="Chen Y.-J."/>
            <person name="Leung P.M."/>
            <person name="Bay S.K."/>
            <person name="Hugenholtz P."/>
            <person name="Kessler A.J."/>
            <person name="Shelley G."/>
            <person name="Waite D.W."/>
            <person name="Cook P.L."/>
            <person name="Greening C."/>
        </authorList>
    </citation>
    <scope>NUCLEOTIDE SEQUENCE [LARGE SCALE GENOMIC DNA]</scope>
    <source>
        <strain evidence="12">SS_bin_28</strain>
    </source>
</reference>
<feature type="compositionally biased region" description="Gly residues" evidence="8">
    <location>
        <begin position="399"/>
        <end position="408"/>
    </location>
</feature>
<dbReference type="InterPro" id="IPR015500">
    <property type="entry name" value="Peptidase_S8_subtilisin-rel"/>
</dbReference>
<evidence type="ECO:0000313" key="12">
    <source>
        <dbReference type="EMBL" id="NNF05989.1"/>
    </source>
</evidence>
<dbReference type="AlphaFoldDB" id="A0A7Y2H1F0"/>
<sequence>MKRSCWALIAILVAPLLMGAAPSRLSHQVRYVQRSLDQVMQAKPNAEVAFPSAFRGAVSNLPEPGIPMEPGIEPVISLIVVHSDGAAGLRASGLSLSTVTERTAIVRVPHSRLGELETIPGVFRAELSLPTKLLLETSISETGASQVHGADAPPYPKGSRTGLGVVVGLVDSGIDLSHADFENDSDNTTRITHLWDQNDPGGLTGPPPEYPCNSGRSYCGAEWNKASIDAGQARQTDTVGHGTHVASCAVGDGSATGNGRPAYQYVGVAPEADIMMVNTFFTNDAIIEGVEYMFDRAGKKAAVVNLSLGSQFGPHDGTSALDLALTDLSGPGRIIVAASGNEGDLAIHAEAVIPAGETRTFPLVIGSHTAQVGANNDFTWCEAWFDGNVSFSAESPNGQGLGPLGPGQDGQQNTSQGSIIIDNTITNTVTGDREACIIFTDAIQNQVPVAGTWNIMATNNSASPVEVDIWMGLSTLRTGSGGLADVQFSGETVSFSEMISSPASAEKVIAVGAYVTKRNWTASDNNTYGYSDSSIQPGVLAPFSSQGPLRNDVMKPEIVAPGIGISAALSDDIPGGVPANVRMRDGVHVLNQGTSQAAPHVAGTVALILQDNPNYDYDAIVNVFSNTARSDVNTGTVPNNAFGYGKLDVFAAVGHAVPVKLLNLFAKWESDRAVIGWELSETESGTVFRVERASEERGSFSAVSDPLVGGSHFRWTDPAPKPAEPWYRVRVSQRDGTTGFFGPVRLDGVANLVRLWQNAPNPFQAQTVVAFEMDQPGRAVVEILDIQGRLIKTLLDQDVSAGRTEISWDGVSDFGQPSAAGVYFYRLITQGTIQVKRLILAE</sequence>
<dbReference type="InterPro" id="IPR000209">
    <property type="entry name" value="Peptidase_S8/S53_dom"/>
</dbReference>
<feature type="active site" description="Charge relay system" evidence="5 6">
    <location>
        <position position="171"/>
    </location>
</feature>
<dbReference type="InterPro" id="IPR036852">
    <property type="entry name" value="Peptidase_S8/S53_dom_sf"/>
</dbReference>
<dbReference type="Gene3D" id="2.60.120.1290">
    <property type="match status" value="1"/>
</dbReference>
<name>A0A7Y2H1F0_UNCEI</name>
<feature type="active site" description="Charge relay system" evidence="5 6">
    <location>
        <position position="241"/>
    </location>
</feature>
<comment type="caution">
    <text evidence="12">The sequence shown here is derived from an EMBL/GenBank/DDBJ whole genome shotgun (WGS) entry which is preliminary data.</text>
</comment>
<dbReference type="Gene3D" id="2.60.40.4070">
    <property type="match status" value="1"/>
</dbReference>
<evidence type="ECO:0000256" key="7">
    <source>
        <dbReference type="RuleBase" id="RU003355"/>
    </source>
</evidence>
<evidence type="ECO:0000313" key="13">
    <source>
        <dbReference type="Proteomes" id="UP000547674"/>
    </source>
</evidence>
<feature type="domain" description="FlgD/Vpr Ig-like" evidence="11">
    <location>
        <begin position="764"/>
        <end position="823"/>
    </location>
</feature>
<dbReference type="PROSITE" id="PS00137">
    <property type="entry name" value="SUBTILASE_HIS"/>
    <property type="match status" value="1"/>
</dbReference>
<dbReference type="InterPro" id="IPR023827">
    <property type="entry name" value="Peptidase_S8_Asp-AS"/>
</dbReference>
<dbReference type="GO" id="GO:0006508">
    <property type="term" value="P:proteolysis"/>
    <property type="evidence" value="ECO:0007669"/>
    <property type="project" value="UniProtKB-KW"/>
</dbReference>
<evidence type="ECO:0000256" key="2">
    <source>
        <dbReference type="ARBA" id="ARBA00022670"/>
    </source>
</evidence>
<accession>A0A7Y2H1F0</accession>
<evidence type="ECO:0000256" key="8">
    <source>
        <dbReference type="SAM" id="MobiDB-lite"/>
    </source>
</evidence>
<dbReference type="GO" id="GO:0004252">
    <property type="term" value="F:serine-type endopeptidase activity"/>
    <property type="evidence" value="ECO:0007669"/>
    <property type="project" value="UniProtKB-UniRule"/>
</dbReference>
<evidence type="ECO:0000256" key="6">
    <source>
        <dbReference type="PROSITE-ProRule" id="PRU01240"/>
    </source>
</evidence>